<dbReference type="STRING" id="1312852.EG19_10000"/>
<protein>
    <recommendedName>
        <fullName evidence="1">SLH domain-containing protein</fullName>
    </recommendedName>
</protein>
<dbReference type="Pfam" id="PF00395">
    <property type="entry name" value="SLH"/>
    <property type="match status" value="1"/>
</dbReference>
<dbReference type="Proteomes" id="UP000027284">
    <property type="component" value="Unassembled WGS sequence"/>
</dbReference>
<proteinExistence type="predicted"/>
<dbReference type="InterPro" id="IPR011990">
    <property type="entry name" value="TPR-like_helical_dom_sf"/>
</dbReference>
<evidence type="ECO:0000259" key="1">
    <source>
        <dbReference type="PROSITE" id="PS51272"/>
    </source>
</evidence>
<sequence length="404" mass="43426">MVRRGWALAFCLVVAACATTPKGRGVLPDLDLDKAPWPITAAQKKMAQKVWALADAGDLKAAQSKLSGLPGEHPIRLFLQLEIAFAAGELGLWPKVLAFAEGAPSYRPAWELAVLVGEREGELLGASEAAKKVAELSGQARFRKRSEELRLRYLAASEEQIKALLASGEAAKALEHARSLLSRFPDHRPLRELAVRAALSAGKTDEAKLLVLPLPEDGPGLELKAQVAAAEKRWDLAAELYRRLPADFPGRCAKLRQAEEQARWQRAPGRVVKASASARLSRGELAILVVFYFPQVAEKATGPAPLFEDLVGHPAQEEALVLVRAGIMAGDPLTRRFGPSRAVSRRELEAVVQRLGQALGLANLAVCQANAAGNGCVPLPAGERGFSGEDAVRLLVGIREKLLC</sequence>
<reference evidence="2 3" key="1">
    <citation type="submission" date="2014-04" db="EMBL/GenBank/DDBJ databases">
        <title>The Genome Sequence of Thermoanaerobaculum aquaticum MP-01, The First Cultivated Group 23 Acidobacterium.</title>
        <authorList>
            <person name="Stamps B.W."/>
            <person name="Losey N.A."/>
            <person name="Lawson P.A."/>
            <person name="Stevenson B.S."/>
        </authorList>
    </citation>
    <scope>NUCLEOTIDE SEQUENCE [LARGE SCALE GENOMIC DNA]</scope>
    <source>
        <strain evidence="2 3">MP-01</strain>
    </source>
</reference>
<keyword evidence="3" id="KW-1185">Reference proteome</keyword>
<evidence type="ECO:0000313" key="2">
    <source>
        <dbReference type="EMBL" id="KDA54747.1"/>
    </source>
</evidence>
<organism evidence="2 3">
    <name type="scientific">Thermoanaerobaculum aquaticum</name>
    <dbReference type="NCBI Taxonomy" id="1312852"/>
    <lineage>
        <taxon>Bacteria</taxon>
        <taxon>Pseudomonadati</taxon>
        <taxon>Acidobacteriota</taxon>
        <taxon>Thermoanaerobaculia</taxon>
        <taxon>Thermoanaerobaculales</taxon>
        <taxon>Thermoanaerobaculaceae</taxon>
        <taxon>Thermoanaerobaculum</taxon>
    </lineage>
</organism>
<dbReference type="Gene3D" id="1.25.40.10">
    <property type="entry name" value="Tetratricopeptide repeat domain"/>
    <property type="match status" value="1"/>
</dbReference>
<dbReference type="EMBL" id="JMFG01000005">
    <property type="protein sequence ID" value="KDA54747.1"/>
    <property type="molecule type" value="Genomic_DNA"/>
</dbReference>
<gene>
    <name evidence="2" type="ORF">EG19_10000</name>
</gene>
<dbReference type="AlphaFoldDB" id="A0A062XQ49"/>
<dbReference type="RefSeq" id="WP_038046975.1">
    <property type="nucleotide sequence ID" value="NZ_JMFG01000005.1"/>
</dbReference>
<dbReference type="InterPro" id="IPR001119">
    <property type="entry name" value="SLH_dom"/>
</dbReference>
<dbReference type="PROSITE" id="PS51272">
    <property type="entry name" value="SLH"/>
    <property type="match status" value="1"/>
</dbReference>
<dbReference type="PROSITE" id="PS51257">
    <property type="entry name" value="PROKAR_LIPOPROTEIN"/>
    <property type="match status" value="1"/>
</dbReference>
<accession>A0A062XQ49</accession>
<evidence type="ECO:0000313" key="3">
    <source>
        <dbReference type="Proteomes" id="UP000027284"/>
    </source>
</evidence>
<name>A0A062XQ49_9BACT</name>
<feature type="domain" description="SLH" evidence="1">
    <location>
        <begin position="302"/>
        <end position="366"/>
    </location>
</feature>
<dbReference type="Pfam" id="PF14559">
    <property type="entry name" value="TPR_19"/>
    <property type="match status" value="1"/>
</dbReference>
<comment type="caution">
    <text evidence="2">The sequence shown here is derived from an EMBL/GenBank/DDBJ whole genome shotgun (WGS) entry which is preliminary data.</text>
</comment>